<evidence type="ECO:0000313" key="4">
    <source>
        <dbReference type="EMBL" id="KAK8887273.1"/>
    </source>
</evidence>
<comment type="caution">
    <text evidence="4">The sequence shown here is derived from an EMBL/GenBank/DDBJ whole genome shotgun (WGS) entry which is preliminary data.</text>
</comment>
<protein>
    <recommendedName>
        <fullName evidence="6">Ubiquitin-like protein 7</fullName>
    </recommendedName>
</protein>
<dbReference type="InterPro" id="IPR009060">
    <property type="entry name" value="UBA-like_sf"/>
</dbReference>
<dbReference type="Pfam" id="PF00240">
    <property type="entry name" value="ubiquitin"/>
    <property type="match status" value="1"/>
</dbReference>
<evidence type="ECO:0000259" key="3">
    <source>
        <dbReference type="PROSITE" id="PS50053"/>
    </source>
</evidence>
<dbReference type="InterPro" id="IPR015496">
    <property type="entry name" value="Ubiquilin"/>
</dbReference>
<evidence type="ECO:0000256" key="1">
    <source>
        <dbReference type="SAM" id="MobiDB-lite"/>
    </source>
</evidence>
<feature type="compositionally biased region" description="Polar residues" evidence="1">
    <location>
        <begin position="237"/>
        <end position="247"/>
    </location>
</feature>
<dbReference type="InterPro" id="IPR000626">
    <property type="entry name" value="Ubiquitin-like_dom"/>
</dbReference>
<dbReference type="PANTHER" id="PTHR10677:SF3">
    <property type="entry name" value="FI07626P-RELATED"/>
    <property type="match status" value="1"/>
</dbReference>
<dbReference type="Gene3D" id="1.10.8.10">
    <property type="entry name" value="DNA helicase RuvA subunit, C-terminal domain"/>
    <property type="match status" value="1"/>
</dbReference>
<dbReference type="EMBL" id="JAPFFF010000006">
    <property type="protein sequence ID" value="KAK8887273.1"/>
    <property type="molecule type" value="Genomic_DNA"/>
</dbReference>
<feature type="region of interest" description="Disordered" evidence="1">
    <location>
        <begin position="217"/>
        <end position="285"/>
    </location>
</feature>
<dbReference type="SUPFAM" id="SSF54236">
    <property type="entry name" value="Ubiquitin-like"/>
    <property type="match status" value="1"/>
</dbReference>
<feature type="compositionally biased region" description="Acidic residues" evidence="1">
    <location>
        <begin position="344"/>
        <end position="354"/>
    </location>
</feature>
<name>A0ABR2K815_9EUKA</name>
<evidence type="ECO:0000313" key="5">
    <source>
        <dbReference type="Proteomes" id="UP001470230"/>
    </source>
</evidence>
<dbReference type="PRINTS" id="PR00348">
    <property type="entry name" value="UBIQUITIN"/>
</dbReference>
<dbReference type="InterPro" id="IPR019956">
    <property type="entry name" value="Ubiquitin_dom"/>
</dbReference>
<feature type="domain" description="UBA" evidence="2">
    <location>
        <begin position="551"/>
        <end position="595"/>
    </location>
</feature>
<dbReference type="InterPro" id="IPR029071">
    <property type="entry name" value="Ubiquitin-like_domsf"/>
</dbReference>
<dbReference type="PANTHER" id="PTHR10677">
    <property type="entry name" value="UBIQUILIN"/>
    <property type="match status" value="1"/>
</dbReference>
<dbReference type="PROSITE" id="PS50030">
    <property type="entry name" value="UBA"/>
    <property type="match status" value="1"/>
</dbReference>
<feature type="compositionally biased region" description="Low complexity" evidence="1">
    <location>
        <begin position="219"/>
        <end position="236"/>
    </location>
</feature>
<accession>A0ABR2K815</accession>
<keyword evidence="5" id="KW-1185">Reference proteome</keyword>
<feature type="domain" description="Ubiquitin-like" evidence="3">
    <location>
        <begin position="19"/>
        <end position="94"/>
    </location>
</feature>
<gene>
    <name evidence="4" type="ORF">M9Y10_038311</name>
</gene>
<dbReference type="Gene3D" id="3.10.20.90">
    <property type="entry name" value="Phosphatidylinositol 3-kinase Catalytic Subunit, Chain A, domain 1"/>
    <property type="match status" value="1"/>
</dbReference>
<evidence type="ECO:0008006" key="6">
    <source>
        <dbReference type="Google" id="ProtNLM"/>
    </source>
</evidence>
<dbReference type="SUPFAM" id="SSF46934">
    <property type="entry name" value="UBA-like"/>
    <property type="match status" value="1"/>
</dbReference>
<dbReference type="SMART" id="SM00213">
    <property type="entry name" value="UBQ"/>
    <property type="match status" value="1"/>
</dbReference>
<evidence type="ECO:0000259" key="2">
    <source>
        <dbReference type="PROSITE" id="PS50030"/>
    </source>
</evidence>
<reference evidence="4 5" key="1">
    <citation type="submission" date="2024-04" db="EMBL/GenBank/DDBJ databases">
        <title>Tritrichomonas musculus Genome.</title>
        <authorList>
            <person name="Alves-Ferreira E."/>
            <person name="Grigg M."/>
            <person name="Lorenzi H."/>
            <person name="Galac M."/>
        </authorList>
    </citation>
    <scope>NUCLEOTIDE SEQUENCE [LARGE SCALE GENOMIC DNA]</scope>
    <source>
        <strain evidence="4 5">EAF2021</strain>
    </source>
</reference>
<dbReference type="Proteomes" id="UP001470230">
    <property type="component" value="Unassembled WGS sequence"/>
</dbReference>
<feature type="region of interest" description="Disordered" evidence="1">
    <location>
        <begin position="332"/>
        <end position="376"/>
    </location>
</feature>
<dbReference type="InterPro" id="IPR015940">
    <property type="entry name" value="UBA"/>
</dbReference>
<sequence>MELVGAIASKDSVSSSRLIKIRIKRNDGSWFAVEADQNDTILSLKKIIFEKTSYYPEQQRLVFAGKVMDDEKSLSFYKIRENSQVYLVPKKTPNIPPKQVSSNFTMSTKPKPTQLLNRLIVLLESFPNVRAEDYTSTILEIKEIINDPSVKSFSRINEDAKQLLKDAQEMISNSERPISQKTKDFIAKSKDFVLDQFDATPEGFRILQSLLNEEDEYSESSLASPSSSSLSASPQSTKPSLSSISKNYTHHENTNNECDSTESDSDEDFPFDNDNDTEFHSGGKKTNIKYKPLISTRPLPKIWSDSQENEYYAEEPVNRVKLTRAPGMSFSLLMRSDSPSASENESEEEPEEPDSSQIYPNNIDTNALKSQEPSKKSVFQRAALRMSVPMAQNLLSAGKMVSDNSSNSNLKLSHGLMITKKSCDQSINDNYFLNGGIHSNCNNKKEPNTFSFSSGIPTLPSSTITNTNLNIPSGTNSSKNLAIPSRTESNDVYQRNNSMNSRFLNKKLTNLPKKSTSTPINFVDSDSSLNSDEKIQLNKISSCNNANIAISLKSKFAEQMTALKKMGFNDENIILQALNETNGNVQLAAQLLRNKFS</sequence>
<feature type="compositionally biased region" description="Acidic residues" evidence="1">
    <location>
        <begin position="259"/>
        <end position="276"/>
    </location>
</feature>
<dbReference type="PROSITE" id="PS50053">
    <property type="entry name" value="UBIQUITIN_2"/>
    <property type="match status" value="1"/>
</dbReference>
<dbReference type="CDD" id="cd17039">
    <property type="entry name" value="Ubl_ubiquitin_like"/>
    <property type="match status" value="1"/>
</dbReference>
<dbReference type="SMART" id="SM00165">
    <property type="entry name" value="UBA"/>
    <property type="match status" value="1"/>
</dbReference>
<proteinExistence type="predicted"/>
<organism evidence="4 5">
    <name type="scientific">Tritrichomonas musculus</name>
    <dbReference type="NCBI Taxonomy" id="1915356"/>
    <lineage>
        <taxon>Eukaryota</taxon>
        <taxon>Metamonada</taxon>
        <taxon>Parabasalia</taxon>
        <taxon>Tritrichomonadida</taxon>
        <taxon>Tritrichomonadidae</taxon>
        <taxon>Tritrichomonas</taxon>
    </lineage>
</organism>
<feature type="compositionally biased region" description="Polar residues" evidence="1">
    <location>
        <begin position="357"/>
        <end position="371"/>
    </location>
</feature>